<reference evidence="2" key="1">
    <citation type="submission" date="2020-05" db="EMBL/GenBank/DDBJ databases">
        <authorList>
            <person name="Chiriac C."/>
            <person name="Salcher M."/>
            <person name="Ghai R."/>
            <person name="Kavagutti S V."/>
        </authorList>
    </citation>
    <scope>NUCLEOTIDE SEQUENCE</scope>
</reference>
<organism evidence="2">
    <name type="scientific">freshwater metagenome</name>
    <dbReference type="NCBI Taxonomy" id="449393"/>
    <lineage>
        <taxon>unclassified sequences</taxon>
        <taxon>metagenomes</taxon>
        <taxon>ecological metagenomes</taxon>
    </lineage>
</organism>
<keyword evidence="1" id="KW-0472">Membrane</keyword>
<protein>
    <submittedName>
        <fullName evidence="2">Unannotated protein</fullName>
    </submittedName>
</protein>
<name>A0A6J6RWI8_9ZZZZ</name>
<gene>
    <name evidence="2" type="ORF">UFOPK2761_00248</name>
</gene>
<keyword evidence="1" id="KW-1133">Transmembrane helix</keyword>
<feature type="transmembrane region" description="Helical" evidence="1">
    <location>
        <begin position="7"/>
        <end position="25"/>
    </location>
</feature>
<evidence type="ECO:0000313" key="2">
    <source>
        <dbReference type="EMBL" id="CAB4727110.1"/>
    </source>
</evidence>
<proteinExistence type="predicted"/>
<keyword evidence="1" id="KW-0812">Transmembrane</keyword>
<dbReference type="EMBL" id="CAEZYQ010000001">
    <property type="protein sequence ID" value="CAB4727110.1"/>
    <property type="molecule type" value="Genomic_DNA"/>
</dbReference>
<accession>A0A6J6RWI8</accession>
<evidence type="ECO:0000256" key="1">
    <source>
        <dbReference type="SAM" id="Phobius"/>
    </source>
</evidence>
<dbReference type="AlphaFoldDB" id="A0A6J6RWI8"/>
<sequence>MQRWQRVGVWSTVGATVFALGFGLGRETDGTMELDWRDGEGHVGERMMSIEHDGWTYGTEGAVPMWIDARGSWHDGGWPDCLEPGTRAVRFAAAPTTYVEGMGQRPIIAVDCRGTRALAD</sequence>